<name>A0ABU7TYK7_9PROT</name>
<accession>A0ABU7TYK7</accession>
<dbReference type="NCBIfam" id="TIGR01128">
    <property type="entry name" value="holA"/>
    <property type="match status" value="1"/>
</dbReference>
<keyword evidence="4" id="KW-0235">DNA replication</keyword>
<evidence type="ECO:0000256" key="3">
    <source>
        <dbReference type="ARBA" id="ARBA00022695"/>
    </source>
</evidence>
<dbReference type="EMBL" id="JAWJZY010000001">
    <property type="protein sequence ID" value="MEE8657500.1"/>
    <property type="molecule type" value="Genomic_DNA"/>
</dbReference>
<organism evidence="8 9">
    <name type="scientific">Sorlinia euscelidii</name>
    <dbReference type="NCBI Taxonomy" id="3081148"/>
    <lineage>
        <taxon>Bacteria</taxon>
        <taxon>Pseudomonadati</taxon>
        <taxon>Pseudomonadota</taxon>
        <taxon>Alphaproteobacteria</taxon>
        <taxon>Acetobacterales</taxon>
        <taxon>Acetobacteraceae</taxon>
        <taxon>Sorlinia</taxon>
    </lineage>
</organism>
<sequence length="336" mass="36405">MKIEPRRTDHVLGDASSWRGFVLHGEDHGLIRERAIKVAGQIVPDKGDPFRVVVLDREGHARLEEEATALSLIGGRRLIWVRDGQDPLLPMLERALDGAADNVILIEASGLASRSKLRSAMEKRPDVAVIACYAEEGRSLSAALRTMFDAAHIRVDRDAMAWLSSVLPADRAVIRQEVEKLILFAEPSAPLSLDDVQLCIGDTRAESLSNATSSALAGERAQADAAIERAIADGAAPVAIARACSYALLRVLTVRHAMDEGASPSEAERGLRPPLFFKVADLFRTAVRRWDSAALLAACSATQELELACKQTGAPDYALARRHMARLCFGPRAFSA</sequence>
<evidence type="ECO:0000313" key="8">
    <source>
        <dbReference type="EMBL" id="MEE8657500.1"/>
    </source>
</evidence>
<dbReference type="PANTHER" id="PTHR34388:SF1">
    <property type="entry name" value="DNA POLYMERASE III SUBUNIT DELTA"/>
    <property type="match status" value="1"/>
</dbReference>
<evidence type="ECO:0000256" key="4">
    <source>
        <dbReference type="ARBA" id="ARBA00022705"/>
    </source>
</evidence>
<evidence type="ECO:0000256" key="7">
    <source>
        <dbReference type="ARBA" id="ARBA00049244"/>
    </source>
</evidence>
<comment type="similarity">
    <text evidence="6">Belongs to the DNA polymerase HolA subunit family.</text>
</comment>
<keyword evidence="3" id="KW-0548">Nucleotidyltransferase</keyword>
<dbReference type="SUPFAM" id="SSF52540">
    <property type="entry name" value="P-loop containing nucleoside triphosphate hydrolases"/>
    <property type="match status" value="1"/>
</dbReference>
<reference evidence="8 9" key="1">
    <citation type="submission" date="2023-10" db="EMBL/GenBank/DDBJ databases">
        <title>Sorlinia euscelidii gen. nov., sp. nov., an acetic acid bacteria isolated from the gut of Euscelidius variegatus emitter.</title>
        <authorList>
            <person name="Michoud G."/>
            <person name="Marasco R."/>
            <person name="Seferji K."/>
            <person name="Gonella E."/>
            <person name="Garuglieri E."/>
            <person name="Alma A."/>
            <person name="Mapelli F."/>
            <person name="Borin S."/>
            <person name="Daffonchio D."/>
            <person name="Crotti E."/>
        </authorList>
    </citation>
    <scope>NUCLEOTIDE SEQUENCE [LARGE SCALE GENOMIC DNA]</scope>
    <source>
        <strain evidence="8 9">EV16P</strain>
    </source>
</reference>
<dbReference type="PANTHER" id="PTHR34388">
    <property type="entry name" value="DNA POLYMERASE III SUBUNIT DELTA"/>
    <property type="match status" value="1"/>
</dbReference>
<protein>
    <recommendedName>
        <fullName evidence="1">DNA-directed DNA polymerase</fullName>
        <ecNumber evidence="1">2.7.7.7</ecNumber>
    </recommendedName>
</protein>
<dbReference type="Gene3D" id="1.20.272.10">
    <property type="match status" value="1"/>
</dbReference>
<evidence type="ECO:0000256" key="2">
    <source>
        <dbReference type="ARBA" id="ARBA00022679"/>
    </source>
</evidence>
<dbReference type="InterPro" id="IPR005790">
    <property type="entry name" value="DNA_polIII_delta"/>
</dbReference>
<evidence type="ECO:0000313" key="9">
    <source>
        <dbReference type="Proteomes" id="UP001312908"/>
    </source>
</evidence>
<keyword evidence="5" id="KW-0239">DNA-directed DNA polymerase</keyword>
<gene>
    <name evidence="8" type="ORF">DOFOFD_00490</name>
</gene>
<dbReference type="InterPro" id="IPR008921">
    <property type="entry name" value="DNA_pol3_clamp-load_cplx_C"/>
</dbReference>
<proteinExistence type="inferred from homology"/>
<dbReference type="SUPFAM" id="SSF48019">
    <property type="entry name" value="post-AAA+ oligomerization domain-like"/>
    <property type="match status" value="1"/>
</dbReference>
<dbReference type="EC" id="2.7.7.7" evidence="1"/>
<dbReference type="Proteomes" id="UP001312908">
    <property type="component" value="Unassembled WGS sequence"/>
</dbReference>
<evidence type="ECO:0000256" key="5">
    <source>
        <dbReference type="ARBA" id="ARBA00022932"/>
    </source>
</evidence>
<evidence type="ECO:0000256" key="6">
    <source>
        <dbReference type="ARBA" id="ARBA00034754"/>
    </source>
</evidence>
<comment type="caution">
    <text evidence="8">The sequence shown here is derived from an EMBL/GenBank/DDBJ whole genome shotgun (WGS) entry which is preliminary data.</text>
</comment>
<dbReference type="Gene3D" id="3.40.50.300">
    <property type="entry name" value="P-loop containing nucleotide triphosphate hydrolases"/>
    <property type="match status" value="1"/>
</dbReference>
<dbReference type="InterPro" id="IPR027417">
    <property type="entry name" value="P-loop_NTPase"/>
</dbReference>
<comment type="catalytic activity">
    <reaction evidence="7">
        <text>DNA(n) + a 2'-deoxyribonucleoside 5'-triphosphate = DNA(n+1) + diphosphate</text>
        <dbReference type="Rhea" id="RHEA:22508"/>
        <dbReference type="Rhea" id="RHEA-COMP:17339"/>
        <dbReference type="Rhea" id="RHEA-COMP:17340"/>
        <dbReference type="ChEBI" id="CHEBI:33019"/>
        <dbReference type="ChEBI" id="CHEBI:61560"/>
        <dbReference type="ChEBI" id="CHEBI:173112"/>
        <dbReference type="EC" id="2.7.7.7"/>
    </reaction>
</comment>
<evidence type="ECO:0000256" key="1">
    <source>
        <dbReference type="ARBA" id="ARBA00012417"/>
    </source>
</evidence>
<keyword evidence="9" id="KW-1185">Reference proteome</keyword>
<dbReference type="RefSeq" id="WP_394818540.1">
    <property type="nucleotide sequence ID" value="NZ_JAWJZY010000001.1"/>
</dbReference>
<keyword evidence="2" id="KW-0808">Transferase</keyword>